<feature type="transmembrane region" description="Helical" evidence="8">
    <location>
        <begin position="461"/>
        <end position="478"/>
    </location>
</feature>
<evidence type="ECO:0000256" key="8">
    <source>
        <dbReference type="SAM" id="Phobius"/>
    </source>
</evidence>
<dbReference type="PIRSF" id="PIRSF004810">
    <property type="entry name" value="ChrA"/>
    <property type="match status" value="1"/>
</dbReference>
<feature type="transmembrane region" description="Helical" evidence="8">
    <location>
        <begin position="139"/>
        <end position="159"/>
    </location>
</feature>
<keyword evidence="3" id="KW-1003">Cell membrane</keyword>
<evidence type="ECO:0000256" key="1">
    <source>
        <dbReference type="ARBA" id="ARBA00004651"/>
    </source>
</evidence>
<dbReference type="PANTHER" id="PTHR33567">
    <property type="entry name" value="CHROMATE ION TRANSPORTER (EUROFUNG)"/>
    <property type="match status" value="1"/>
</dbReference>
<dbReference type="EMBL" id="NQYH01000005">
    <property type="protein sequence ID" value="RIY40987.1"/>
    <property type="molecule type" value="Genomic_DNA"/>
</dbReference>
<evidence type="ECO:0000313" key="9">
    <source>
        <dbReference type="EMBL" id="RIY40987.1"/>
    </source>
</evidence>
<gene>
    <name evidence="9" type="ORF">CJP73_07525</name>
</gene>
<keyword evidence="5 8" id="KW-1133">Transmembrane helix</keyword>
<feature type="transmembrane region" description="Helical" evidence="8">
    <location>
        <begin position="433"/>
        <end position="454"/>
    </location>
</feature>
<protein>
    <submittedName>
        <fullName evidence="9">Chromate transporter</fullName>
    </submittedName>
</protein>
<evidence type="ECO:0000256" key="3">
    <source>
        <dbReference type="ARBA" id="ARBA00022475"/>
    </source>
</evidence>
<feature type="transmembrane region" description="Helical" evidence="8">
    <location>
        <begin position="351"/>
        <end position="377"/>
    </location>
</feature>
<dbReference type="Pfam" id="PF02417">
    <property type="entry name" value="Chromate_transp"/>
    <property type="match status" value="2"/>
</dbReference>
<feature type="transmembrane region" description="Helical" evidence="8">
    <location>
        <begin position="389"/>
        <end position="413"/>
    </location>
</feature>
<evidence type="ECO:0000256" key="4">
    <source>
        <dbReference type="ARBA" id="ARBA00022692"/>
    </source>
</evidence>
<feature type="transmembrane region" description="Helical" evidence="8">
    <location>
        <begin position="250"/>
        <end position="270"/>
    </location>
</feature>
<proteinExistence type="inferred from homology"/>
<dbReference type="AlphaFoldDB" id="A0A3A1YY32"/>
<dbReference type="Proteomes" id="UP000266206">
    <property type="component" value="Unassembled WGS sequence"/>
</dbReference>
<feature type="compositionally biased region" description="Low complexity" evidence="7">
    <location>
        <begin position="1"/>
        <end position="10"/>
    </location>
</feature>
<dbReference type="InterPro" id="IPR014047">
    <property type="entry name" value="Chr_Tranpt_l_chain"/>
</dbReference>
<dbReference type="RefSeq" id="WP_051414514.1">
    <property type="nucleotide sequence ID" value="NZ_NQYH01000005.1"/>
</dbReference>
<feature type="transmembrane region" description="Helical" evidence="8">
    <location>
        <begin position="171"/>
        <end position="202"/>
    </location>
</feature>
<dbReference type="GO" id="GO:0015109">
    <property type="term" value="F:chromate transmembrane transporter activity"/>
    <property type="evidence" value="ECO:0007669"/>
    <property type="project" value="InterPro"/>
</dbReference>
<dbReference type="GO" id="GO:0005886">
    <property type="term" value="C:plasma membrane"/>
    <property type="evidence" value="ECO:0007669"/>
    <property type="project" value="UniProtKB-SubCell"/>
</dbReference>
<feature type="transmembrane region" description="Helical" evidence="8">
    <location>
        <begin position="277"/>
        <end position="300"/>
    </location>
</feature>
<feature type="region of interest" description="Disordered" evidence="7">
    <location>
        <begin position="1"/>
        <end position="25"/>
    </location>
</feature>
<name>A0A3A1YY32_9BURK</name>
<reference evidence="9 10" key="1">
    <citation type="submission" date="2017-08" db="EMBL/GenBank/DDBJ databases">
        <title>Pusillimonas indicus sp. nov., a member of the family Alcaligenaceae isolated from surface seawater.</title>
        <authorList>
            <person name="Li J."/>
        </authorList>
    </citation>
    <scope>NUCLEOTIDE SEQUENCE [LARGE SCALE GENOMIC DNA]</scope>
    <source>
        <strain evidence="9 10">L52-1-41</strain>
    </source>
</reference>
<evidence type="ECO:0000313" key="10">
    <source>
        <dbReference type="Proteomes" id="UP000266206"/>
    </source>
</evidence>
<evidence type="ECO:0000256" key="6">
    <source>
        <dbReference type="ARBA" id="ARBA00023136"/>
    </source>
</evidence>
<evidence type="ECO:0000256" key="7">
    <source>
        <dbReference type="SAM" id="MobiDB-lite"/>
    </source>
</evidence>
<comment type="similarity">
    <text evidence="2">Belongs to the chromate ion transporter (CHR) (TC 2.A.51) family.</text>
</comment>
<comment type="subcellular location">
    <subcellularLocation>
        <location evidence="1">Cell membrane</location>
        <topology evidence="1">Multi-pass membrane protein</topology>
    </subcellularLocation>
</comment>
<evidence type="ECO:0000256" key="5">
    <source>
        <dbReference type="ARBA" id="ARBA00022989"/>
    </source>
</evidence>
<organism evidence="9 10">
    <name type="scientific">Neopusillimonas maritima</name>
    <dbReference type="NCBI Taxonomy" id="2026239"/>
    <lineage>
        <taxon>Bacteria</taxon>
        <taxon>Pseudomonadati</taxon>
        <taxon>Pseudomonadota</taxon>
        <taxon>Betaproteobacteria</taxon>
        <taxon>Burkholderiales</taxon>
        <taxon>Alcaligenaceae</taxon>
        <taxon>Neopusillimonas</taxon>
    </lineage>
</organism>
<comment type="caution">
    <text evidence="9">The sequence shown here is derived from an EMBL/GenBank/DDBJ whole genome shotgun (WGS) entry which is preliminary data.</text>
</comment>
<dbReference type="PANTHER" id="PTHR33567:SF3">
    <property type="entry name" value="CHROMATE ION TRANSPORTER (EUROFUNG)"/>
    <property type="match status" value="1"/>
</dbReference>
<dbReference type="InterPro" id="IPR003370">
    <property type="entry name" value="Chromate_transpt"/>
</dbReference>
<feature type="transmembrane region" description="Helical" evidence="8">
    <location>
        <begin position="109"/>
        <end position="133"/>
    </location>
</feature>
<sequence length="484" mass="52409">MPESPRSTPSPDRPRQDTAVSSDGNLNEFGHQISFGEAVRVWLRIAILSFGGPAGQIAVMHRILVDEKRWVSESRFLHALNYCMVLPGPEAQQLATYIGWLLHGVKGGLVAGGLFVLPGFLSILVLSVLYAGFQDATLVQALFFGIKAAVLAIVIQAVIRIGKRALKNAYMYTLATTAFIAIFFFAVPFPIVILTAAFIGLLGRYVDPERFTIIKGHDAPEEADHAIDTMIDSGEANHTKATRNRAFKVLAVWLPLWFAPLIVLLMTLGYDDVFTQIGLFFSKLAVVTFGGAYSVLAYMAQEAVQNYGWLAPGEMLDGLGMAETTPGPLIQVVQFVGFMGAFRDAGLLDPFTAGILASLLATWVTFIPCFLWIFLGAPYVETLRGNQAVSAALSAVTAAVVGVMLNLAIWFAVHVAFGEVNTVRSFGIQWLLPTWHSIQIASVVLALGAFIAMLRFKVGMLPVIFVSALLGIIYYLLFGGAPAS</sequence>
<evidence type="ECO:0000256" key="2">
    <source>
        <dbReference type="ARBA" id="ARBA00005262"/>
    </source>
</evidence>
<accession>A0A3A1YY32</accession>
<dbReference type="NCBIfam" id="TIGR00937">
    <property type="entry name" value="2A51"/>
    <property type="match status" value="1"/>
</dbReference>
<keyword evidence="6 8" id="KW-0472">Membrane</keyword>
<keyword evidence="4 8" id="KW-0812">Transmembrane</keyword>
<dbReference type="OrthoDB" id="8969999at2"/>